<keyword evidence="4 5" id="KW-0472">Membrane</keyword>
<proteinExistence type="predicted"/>
<dbReference type="InterPro" id="IPR000620">
    <property type="entry name" value="EamA_dom"/>
</dbReference>
<dbReference type="GO" id="GO:0016020">
    <property type="term" value="C:membrane"/>
    <property type="evidence" value="ECO:0007669"/>
    <property type="project" value="UniProtKB-SubCell"/>
</dbReference>
<evidence type="ECO:0000259" key="6">
    <source>
        <dbReference type="Pfam" id="PF00892"/>
    </source>
</evidence>
<organism evidence="7 8">
    <name type="scientific">Mesorhizobium qingshengii</name>
    <dbReference type="NCBI Taxonomy" id="1165689"/>
    <lineage>
        <taxon>Bacteria</taxon>
        <taxon>Pseudomonadati</taxon>
        <taxon>Pseudomonadota</taxon>
        <taxon>Alphaproteobacteria</taxon>
        <taxon>Hyphomicrobiales</taxon>
        <taxon>Phyllobacteriaceae</taxon>
        <taxon>Mesorhizobium</taxon>
    </lineage>
</organism>
<feature type="transmembrane region" description="Helical" evidence="5">
    <location>
        <begin position="232"/>
        <end position="251"/>
    </location>
</feature>
<name>A0A1G5X9D1_9HYPH</name>
<dbReference type="PANTHER" id="PTHR32322">
    <property type="entry name" value="INNER MEMBRANE TRANSPORTER"/>
    <property type="match status" value="1"/>
</dbReference>
<keyword evidence="2 5" id="KW-0812">Transmembrane</keyword>
<accession>A0A1G5X9D1</accession>
<dbReference type="EMBL" id="FMXM01000005">
    <property type="protein sequence ID" value="SDA66862.1"/>
    <property type="molecule type" value="Genomic_DNA"/>
</dbReference>
<evidence type="ECO:0000256" key="2">
    <source>
        <dbReference type="ARBA" id="ARBA00022692"/>
    </source>
</evidence>
<gene>
    <name evidence="7" type="ORF">SAMN02927914_02089</name>
</gene>
<dbReference type="InterPro" id="IPR037185">
    <property type="entry name" value="EmrE-like"/>
</dbReference>
<sequence>MLLALLVAAIWGINFTVISIGLGSFPPLLLAALRFVVASLPALVLPRPNVSWPRLFWIGATLFLGQFALLFTGMALGLPAGLASVTLQSQAFLTILIASIVLRERPTARQVAGSLIAFVGLGVIGLTVGGDFSTAGLGLCLASALCWAFGNVLLRGAGKVDMLAMVVWLSLIPPVPLFALSMLLDGPATIAHALTAMRWSGAGAVIYISVLSTILSYAIWGHLLKLYPAGTVAPFSLLVPIFGALSARIVLGEQFEVTRVVGMMLILAGLVVVVAPLRQTMLVQKHA</sequence>
<feature type="transmembrane region" description="Helical" evidence="5">
    <location>
        <begin position="82"/>
        <end position="102"/>
    </location>
</feature>
<feature type="transmembrane region" description="Helical" evidence="5">
    <location>
        <begin position="166"/>
        <end position="184"/>
    </location>
</feature>
<feature type="transmembrane region" description="Helical" evidence="5">
    <location>
        <begin position="111"/>
        <end position="129"/>
    </location>
</feature>
<keyword evidence="3 5" id="KW-1133">Transmembrane helix</keyword>
<feature type="domain" description="EamA" evidence="6">
    <location>
        <begin position="136"/>
        <end position="274"/>
    </location>
</feature>
<comment type="subcellular location">
    <subcellularLocation>
        <location evidence="1">Membrane</location>
        <topology evidence="1">Multi-pass membrane protein</topology>
    </subcellularLocation>
</comment>
<dbReference type="InterPro" id="IPR050638">
    <property type="entry name" value="AA-Vitamin_Transporters"/>
</dbReference>
<evidence type="ECO:0000313" key="8">
    <source>
        <dbReference type="Proteomes" id="UP000198588"/>
    </source>
</evidence>
<feature type="transmembrane region" description="Helical" evidence="5">
    <location>
        <begin position="257"/>
        <end position="277"/>
    </location>
</feature>
<evidence type="ECO:0000313" key="7">
    <source>
        <dbReference type="EMBL" id="SDA66862.1"/>
    </source>
</evidence>
<dbReference type="AlphaFoldDB" id="A0A1G5X9D1"/>
<feature type="domain" description="EamA" evidence="6">
    <location>
        <begin position="1"/>
        <end position="124"/>
    </location>
</feature>
<evidence type="ECO:0000256" key="1">
    <source>
        <dbReference type="ARBA" id="ARBA00004141"/>
    </source>
</evidence>
<evidence type="ECO:0000256" key="3">
    <source>
        <dbReference type="ARBA" id="ARBA00022989"/>
    </source>
</evidence>
<feature type="transmembrane region" description="Helical" evidence="5">
    <location>
        <begin position="25"/>
        <end position="43"/>
    </location>
</feature>
<protein>
    <submittedName>
        <fullName evidence="7">O-acetylserine/cysteine efflux transporter</fullName>
    </submittedName>
</protein>
<feature type="transmembrane region" description="Helical" evidence="5">
    <location>
        <begin position="135"/>
        <end position="154"/>
    </location>
</feature>
<dbReference type="Proteomes" id="UP000198588">
    <property type="component" value="Unassembled WGS sequence"/>
</dbReference>
<feature type="transmembrane region" description="Helical" evidence="5">
    <location>
        <begin position="196"/>
        <end position="220"/>
    </location>
</feature>
<dbReference type="PANTHER" id="PTHR32322:SF9">
    <property type="entry name" value="AMINO-ACID METABOLITE EFFLUX PUMP-RELATED"/>
    <property type="match status" value="1"/>
</dbReference>
<dbReference type="SUPFAM" id="SSF103481">
    <property type="entry name" value="Multidrug resistance efflux transporter EmrE"/>
    <property type="match status" value="2"/>
</dbReference>
<evidence type="ECO:0000256" key="5">
    <source>
        <dbReference type="SAM" id="Phobius"/>
    </source>
</evidence>
<evidence type="ECO:0000256" key="4">
    <source>
        <dbReference type="ARBA" id="ARBA00023136"/>
    </source>
</evidence>
<dbReference type="Pfam" id="PF00892">
    <property type="entry name" value="EamA"/>
    <property type="match status" value="2"/>
</dbReference>
<reference evidence="7 8" key="1">
    <citation type="submission" date="2016-10" db="EMBL/GenBank/DDBJ databases">
        <authorList>
            <person name="de Groot N.N."/>
        </authorList>
    </citation>
    <scope>NUCLEOTIDE SEQUENCE [LARGE SCALE GENOMIC DNA]</scope>
    <source>
        <strain evidence="7 8">CGMCC 1.12097</strain>
    </source>
</reference>
<feature type="transmembrane region" description="Helical" evidence="5">
    <location>
        <begin position="55"/>
        <end position="76"/>
    </location>
</feature>